<name>A0A5C7JAV3_9BACT</name>
<protein>
    <recommendedName>
        <fullName evidence="1">KilA-N DNA-binding domain-containing protein</fullName>
    </recommendedName>
</protein>
<accession>A0A5C7JAV3</accession>
<dbReference type="Pfam" id="PF10543">
    <property type="entry name" value="ORF6N"/>
    <property type="match status" value="1"/>
</dbReference>
<gene>
    <name evidence="2" type="ORF">E6Q11_00520</name>
</gene>
<feature type="domain" description="KilA-N DNA-binding" evidence="1">
    <location>
        <begin position="2"/>
        <end position="46"/>
    </location>
</feature>
<dbReference type="Proteomes" id="UP000321026">
    <property type="component" value="Unassembled WGS sequence"/>
</dbReference>
<evidence type="ECO:0000259" key="1">
    <source>
        <dbReference type="Pfam" id="PF10543"/>
    </source>
</evidence>
<organism evidence="2 3">
    <name type="scientific">Candidatus Dojkabacteria bacterium</name>
    <dbReference type="NCBI Taxonomy" id="2099670"/>
    <lineage>
        <taxon>Bacteria</taxon>
        <taxon>Candidatus Dojkabacteria</taxon>
    </lineage>
</organism>
<sequence length="128" mass="14628">MMFNGEPVLTFNMIDQAHGRQEGTAGHRFRENKQRFVEGKHYHRVAYGDAAALEAYGVNVPPRGLSLIHLTSCWNCLTSSSPLPPIMLHPLFIGCDRWSYESVHINSNSLYSDFSGYFRRLVRTTRSH</sequence>
<dbReference type="EMBL" id="SSDS01000008">
    <property type="protein sequence ID" value="TXG78705.1"/>
    <property type="molecule type" value="Genomic_DNA"/>
</dbReference>
<dbReference type="InterPro" id="IPR018873">
    <property type="entry name" value="KilA-N_DNA-bd_domain"/>
</dbReference>
<reference evidence="2 3" key="1">
    <citation type="submission" date="2018-09" db="EMBL/GenBank/DDBJ databases">
        <title>Metagenome Assembled Genomes from an Advanced Water Purification Facility.</title>
        <authorList>
            <person name="Stamps B.W."/>
            <person name="Spear J.R."/>
        </authorList>
    </citation>
    <scope>NUCLEOTIDE SEQUENCE [LARGE SCALE GENOMIC DNA]</scope>
    <source>
        <strain evidence="2">Bin_63_2</strain>
    </source>
</reference>
<evidence type="ECO:0000313" key="2">
    <source>
        <dbReference type="EMBL" id="TXG78705.1"/>
    </source>
</evidence>
<proteinExistence type="predicted"/>
<evidence type="ECO:0000313" key="3">
    <source>
        <dbReference type="Proteomes" id="UP000321026"/>
    </source>
</evidence>
<comment type="caution">
    <text evidence="2">The sequence shown here is derived from an EMBL/GenBank/DDBJ whole genome shotgun (WGS) entry which is preliminary data.</text>
</comment>
<dbReference type="AlphaFoldDB" id="A0A5C7JAV3"/>